<organism evidence="6 7">
    <name type="scientific">Plantimonas leprariae</name>
    <dbReference type="NCBI Taxonomy" id="2615207"/>
    <lineage>
        <taxon>Bacteria</taxon>
        <taxon>Pseudomonadati</taxon>
        <taxon>Pseudomonadota</taxon>
        <taxon>Alphaproteobacteria</taxon>
        <taxon>Hyphomicrobiales</taxon>
        <taxon>Aurantimonadaceae</taxon>
        <taxon>Plantimonas</taxon>
    </lineage>
</organism>
<dbReference type="GO" id="GO:0055052">
    <property type="term" value="C:ATP-binding cassette (ABC) transporter complex, substrate-binding subunit-containing"/>
    <property type="evidence" value="ECO:0007669"/>
    <property type="project" value="TreeGrafter"/>
</dbReference>
<reference evidence="6 7" key="1">
    <citation type="submission" date="2019-09" db="EMBL/GenBank/DDBJ databases">
        <title>YIM 132180 draft genome.</title>
        <authorList>
            <person name="Zhang K."/>
        </authorList>
    </citation>
    <scope>NUCLEOTIDE SEQUENCE [LARGE SCALE GENOMIC DNA]</scope>
    <source>
        <strain evidence="6 7">YIM 132180</strain>
    </source>
</reference>
<keyword evidence="3 5" id="KW-0732">Signal</keyword>
<dbReference type="GO" id="GO:1901982">
    <property type="term" value="F:maltose binding"/>
    <property type="evidence" value="ECO:0007669"/>
    <property type="project" value="TreeGrafter"/>
</dbReference>
<gene>
    <name evidence="6" type="ORF">F6X38_18590</name>
</gene>
<sequence>MRKYLSAVGGLALLGVAAFGGTATAQQQVTLDLWTIDDPGEYHYVLADEYMKAHPEVKINVRTVQFRDMVNDLARAIATGNAPDITYIDNPEVSLFASRKLLLDLKPMIEKSSIVKAADIYPGPLASVTYKDGIYGIPRGANTLALYYNADLFKQAGLDPDKPPQTWDELYETAKKLTDPAKNRYGLAFSAVGTEEGTFQFLPWVQMTGGDFNKLNTPGAAKALNLWKRILDEKLASPDTLIRSQYDSTATFNAGNAAMAISGPWELPRMSKEAKFDYRAALLPVPEAGATRASALGEGDNVILANTDQPEEAFKFVEFLYGNMNRVWNEFGYLPAANVKVDDPKYGPIYAVFAESMKYARNRGPNPDWPKISKAIQTAIQSTLTGQATAEDALQTAQGQIDGILN</sequence>
<keyword evidence="2" id="KW-0813">Transport</keyword>
<protein>
    <submittedName>
        <fullName evidence="6">Sugar ABC transporter substrate-binding protein</fullName>
    </submittedName>
</protein>
<dbReference type="PANTHER" id="PTHR30061:SF50">
    <property type="entry name" value="MALTOSE_MALTODEXTRIN-BINDING PERIPLASMIC PROTEIN"/>
    <property type="match status" value="1"/>
</dbReference>
<feature type="signal peptide" evidence="5">
    <location>
        <begin position="1"/>
        <end position="25"/>
    </location>
</feature>
<dbReference type="EMBL" id="VZDO01000017">
    <property type="protein sequence ID" value="KAB0677397.1"/>
    <property type="molecule type" value="Genomic_DNA"/>
</dbReference>
<accession>A0A7V7PLV2</accession>
<evidence type="ECO:0000313" key="6">
    <source>
        <dbReference type="EMBL" id="KAB0677397.1"/>
    </source>
</evidence>
<evidence type="ECO:0000256" key="3">
    <source>
        <dbReference type="ARBA" id="ARBA00022729"/>
    </source>
</evidence>
<dbReference type="Gene3D" id="3.40.190.10">
    <property type="entry name" value="Periplasmic binding protein-like II"/>
    <property type="match status" value="2"/>
</dbReference>
<evidence type="ECO:0000313" key="7">
    <source>
        <dbReference type="Proteomes" id="UP000432089"/>
    </source>
</evidence>
<keyword evidence="7" id="KW-1185">Reference proteome</keyword>
<name>A0A7V7PLV2_9HYPH</name>
<evidence type="ECO:0000256" key="5">
    <source>
        <dbReference type="SAM" id="SignalP"/>
    </source>
</evidence>
<dbReference type="GO" id="GO:0015768">
    <property type="term" value="P:maltose transport"/>
    <property type="evidence" value="ECO:0007669"/>
    <property type="project" value="TreeGrafter"/>
</dbReference>
<dbReference type="Proteomes" id="UP000432089">
    <property type="component" value="Unassembled WGS sequence"/>
</dbReference>
<dbReference type="SUPFAM" id="SSF53850">
    <property type="entry name" value="Periplasmic binding protein-like II"/>
    <property type="match status" value="1"/>
</dbReference>
<dbReference type="Pfam" id="PF01547">
    <property type="entry name" value="SBP_bac_1"/>
    <property type="match status" value="1"/>
</dbReference>
<dbReference type="GO" id="GO:0042956">
    <property type="term" value="P:maltodextrin transmembrane transport"/>
    <property type="evidence" value="ECO:0007669"/>
    <property type="project" value="TreeGrafter"/>
</dbReference>
<dbReference type="AlphaFoldDB" id="A0A7V7PLV2"/>
<dbReference type="PANTHER" id="PTHR30061">
    <property type="entry name" value="MALTOSE-BINDING PERIPLASMIC PROTEIN"/>
    <property type="match status" value="1"/>
</dbReference>
<evidence type="ECO:0000256" key="2">
    <source>
        <dbReference type="ARBA" id="ARBA00022448"/>
    </source>
</evidence>
<comment type="similarity">
    <text evidence="1">Belongs to the bacterial solute-binding protein 1 family.</text>
</comment>
<proteinExistence type="inferred from homology"/>
<evidence type="ECO:0000256" key="1">
    <source>
        <dbReference type="ARBA" id="ARBA00008520"/>
    </source>
</evidence>
<dbReference type="RefSeq" id="WP_150972306.1">
    <property type="nucleotide sequence ID" value="NZ_VZDO01000017.1"/>
</dbReference>
<dbReference type="InterPro" id="IPR006059">
    <property type="entry name" value="SBP"/>
</dbReference>
<comment type="caution">
    <text evidence="6">The sequence shown here is derived from an EMBL/GenBank/DDBJ whole genome shotgun (WGS) entry which is preliminary data.</text>
</comment>
<keyword evidence="4" id="KW-0574">Periplasm</keyword>
<feature type="chain" id="PRO_5030993665" evidence="5">
    <location>
        <begin position="26"/>
        <end position="406"/>
    </location>
</feature>
<evidence type="ECO:0000256" key="4">
    <source>
        <dbReference type="ARBA" id="ARBA00022764"/>
    </source>
</evidence>
<dbReference type="CDD" id="cd13585">
    <property type="entry name" value="PBP2_TMBP_like"/>
    <property type="match status" value="1"/>
</dbReference>